<dbReference type="EMBL" id="LK052947">
    <property type="protein sequence ID" value="CDR46224.1"/>
    <property type="molecule type" value="Genomic_DNA"/>
</dbReference>
<dbReference type="OrthoDB" id="423313at2759"/>
<evidence type="ECO:0000313" key="2">
    <source>
        <dbReference type="EMBL" id="CDR46224.1"/>
    </source>
</evidence>
<sequence length="503" mass="55652">MSHSYAPVAPAPDSQPTHLATASPRRRRLALSSRSWGALAAAAVILALFGSLHEPTRRHTTSAAKATLAGIWPAEEVDERTQLRGRYEKMLARVMLHPEQPPESWKDQVVPGEQYLFSNFFGGQTNQLMIKLNALSAAKDLGAVALIPSFVALHFKGHSHRPIDRMYDMPRFYNLTGLRAVPLDRFKAHNLTAASVEPDRVTCWTYAAYSSPKAPYLPPPARFLSEYGISLDYSYPDPQTLSTPVGQPVRVEDIVAFLANGTGQAGWIERNRVEQLPEAPSPAFDPASIPPRSPDEQVHCVDALYYLKSRWPSTWGDVGQHLHFLPEVQTAAQEYLRVLLEVPEGQDIPPYISVHVRGTDFRTGHGSISSSSFVEQVAEVRKLVAKRLKDFESGVLTASSTWPAPRSFMLTPEEYPVVFTSDEHPTSAFWHELEGHGWKGVDHIRFNTTERFDPWYPSLIDGAVLSGAEGIVGTAASTYSAVSGERVKSWQGGVYVEAQLAKT</sequence>
<dbReference type="CDD" id="cd11296">
    <property type="entry name" value="O-FucT_like"/>
    <property type="match status" value="1"/>
</dbReference>
<evidence type="ECO:0000256" key="1">
    <source>
        <dbReference type="SAM" id="MobiDB-lite"/>
    </source>
</evidence>
<gene>
    <name evidence="2" type="ORF">RHTO0S_12e01750g</name>
</gene>
<accession>A0A061B8H8</accession>
<feature type="region of interest" description="Disordered" evidence="1">
    <location>
        <begin position="1"/>
        <end position="24"/>
    </location>
</feature>
<reference evidence="2" key="1">
    <citation type="journal article" date="2014" name="Genome Announc.">
        <title>Draft genome sequence of Rhodosporidium toruloides CECT1137, an oleaginous yeast of biotechnological interest.</title>
        <authorList>
            <person name="Morin N."/>
            <person name="Calcas X."/>
            <person name="Devillers H."/>
            <person name="Durrens P."/>
            <person name="Sherman D.J."/>
            <person name="Nicaud J.-M."/>
            <person name="Neuveglise C."/>
        </authorList>
    </citation>
    <scope>NUCLEOTIDE SEQUENCE</scope>
    <source>
        <strain evidence="2">CECT1137</strain>
    </source>
</reference>
<protein>
    <submittedName>
        <fullName evidence="2">RHTO0S12e01750g1_1</fullName>
    </submittedName>
</protein>
<name>A0A061B8H8_RHOTO</name>
<dbReference type="Gene3D" id="3.40.50.11350">
    <property type="match status" value="1"/>
</dbReference>
<dbReference type="AlphaFoldDB" id="A0A061B8H8"/>
<proteinExistence type="predicted"/>
<organism evidence="2">
    <name type="scientific">Rhodotorula toruloides</name>
    <name type="common">Yeast</name>
    <name type="synonym">Rhodosporidium toruloides</name>
    <dbReference type="NCBI Taxonomy" id="5286"/>
    <lineage>
        <taxon>Eukaryota</taxon>
        <taxon>Fungi</taxon>
        <taxon>Dikarya</taxon>
        <taxon>Basidiomycota</taxon>
        <taxon>Pucciniomycotina</taxon>
        <taxon>Microbotryomycetes</taxon>
        <taxon>Sporidiobolales</taxon>
        <taxon>Sporidiobolaceae</taxon>
        <taxon>Rhodotorula</taxon>
    </lineage>
</organism>